<feature type="compositionally biased region" description="Polar residues" evidence="2">
    <location>
        <begin position="240"/>
        <end position="252"/>
    </location>
</feature>
<dbReference type="InterPro" id="IPR050300">
    <property type="entry name" value="GDXG_lipolytic_enzyme"/>
</dbReference>
<accession>A0A9P9DJ63</accession>
<evidence type="ECO:0000256" key="2">
    <source>
        <dbReference type="SAM" id="MobiDB-lite"/>
    </source>
</evidence>
<evidence type="ECO:0000259" key="3">
    <source>
        <dbReference type="Pfam" id="PF07859"/>
    </source>
</evidence>
<proteinExistence type="predicted"/>
<organism evidence="4 5">
    <name type="scientific">Dendryphion nanum</name>
    <dbReference type="NCBI Taxonomy" id="256645"/>
    <lineage>
        <taxon>Eukaryota</taxon>
        <taxon>Fungi</taxon>
        <taxon>Dikarya</taxon>
        <taxon>Ascomycota</taxon>
        <taxon>Pezizomycotina</taxon>
        <taxon>Dothideomycetes</taxon>
        <taxon>Pleosporomycetidae</taxon>
        <taxon>Pleosporales</taxon>
        <taxon>Torulaceae</taxon>
        <taxon>Dendryphion</taxon>
    </lineage>
</organism>
<protein>
    <submittedName>
        <fullName evidence="4">Alpha/Beta hydrolase protein</fullName>
    </submittedName>
</protein>
<sequence length="480" mass="52910">MHSLSPPPPPSIFGCSSLPALSRRRSISHLACILSFVAVPRQPRYSRPFSAVHAIPKAERVNVQCRSNGSFDLDILHPKTQSASVLIYLPSGPLLPDVSQAEDHLISALAASTHTSTIVRVNYRCSPHHRFPTPIHDVTLAYDWILHNLLPDTTRHAKIAVCGELVGASLATMLALTECRIGQSRIVAAAVNNPIADWVFPDDLPAQDFSQLPEPNAPEEIAVPAGEDIMATWSTTVTNENDLHTTTATSAKKPQKRKRATKPPPPVAWLDNADNPILPSLTLSGERDVIFQRPDDCFDRFASPIHFFRSPYGQLIYPRQDDLFASSSPSDIPLDSLDIETRMNINHFDSLESTPPPPPDVPTLTRCRAYARIYPPAGSNLVLPKFHITTGSQSPLLDQAAELAKGIKRSIARQTLRARTARVHWQDPAEKEKFEAYAEERVQLNTLNGVGLWSLPDGKSDTNAQIHHLGAWMRQCLGLS</sequence>
<dbReference type="PANTHER" id="PTHR48081">
    <property type="entry name" value="AB HYDROLASE SUPERFAMILY PROTEIN C4A8.06C"/>
    <property type="match status" value="1"/>
</dbReference>
<dbReference type="Proteomes" id="UP000700596">
    <property type="component" value="Unassembled WGS sequence"/>
</dbReference>
<dbReference type="AlphaFoldDB" id="A0A9P9DJ63"/>
<dbReference type="EMBL" id="JAGMWT010000011">
    <property type="protein sequence ID" value="KAH7119606.1"/>
    <property type="molecule type" value="Genomic_DNA"/>
</dbReference>
<name>A0A9P9DJ63_9PLEO</name>
<evidence type="ECO:0000256" key="1">
    <source>
        <dbReference type="ARBA" id="ARBA00022801"/>
    </source>
</evidence>
<dbReference type="SUPFAM" id="SSF53474">
    <property type="entry name" value="alpha/beta-Hydrolases"/>
    <property type="match status" value="1"/>
</dbReference>
<reference evidence="4" key="1">
    <citation type="journal article" date="2021" name="Nat. Commun.">
        <title>Genetic determinants of endophytism in the Arabidopsis root mycobiome.</title>
        <authorList>
            <person name="Mesny F."/>
            <person name="Miyauchi S."/>
            <person name="Thiergart T."/>
            <person name="Pickel B."/>
            <person name="Atanasova L."/>
            <person name="Karlsson M."/>
            <person name="Huettel B."/>
            <person name="Barry K.W."/>
            <person name="Haridas S."/>
            <person name="Chen C."/>
            <person name="Bauer D."/>
            <person name="Andreopoulos W."/>
            <person name="Pangilinan J."/>
            <person name="LaButti K."/>
            <person name="Riley R."/>
            <person name="Lipzen A."/>
            <person name="Clum A."/>
            <person name="Drula E."/>
            <person name="Henrissat B."/>
            <person name="Kohler A."/>
            <person name="Grigoriev I.V."/>
            <person name="Martin F.M."/>
            <person name="Hacquard S."/>
        </authorList>
    </citation>
    <scope>NUCLEOTIDE SEQUENCE</scope>
    <source>
        <strain evidence="4">MPI-CAGE-CH-0243</strain>
    </source>
</reference>
<dbReference type="InterPro" id="IPR013094">
    <property type="entry name" value="AB_hydrolase_3"/>
</dbReference>
<gene>
    <name evidence="4" type="ORF">B0J11DRAFT_440048</name>
</gene>
<dbReference type="Pfam" id="PF07859">
    <property type="entry name" value="Abhydrolase_3"/>
    <property type="match status" value="1"/>
</dbReference>
<evidence type="ECO:0000313" key="4">
    <source>
        <dbReference type="EMBL" id="KAH7119606.1"/>
    </source>
</evidence>
<dbReference type="InterPro" id="IPR029058">
    <property type="entry name" value="AB_hydrolase_fold"/>
</dbReference>
<evidence type="ECO:0000313" key="5">
    <source>
        <dbReference type="Proteomes" id="UP000700596"/>
    </source>
</evidence>
<dbReference type="OrthoDB" id="5396420at2759"/>
<keyword evidence="5" id="KW-1185">Reference proteome</keyword>
<dbReference type="GO" id="GO:0016787">
    <property type="term" value="F:hydrolase activity"/>
    <property type="evidence" value="ECO:0007669"/>
    <property type="project" value="UniProtKB-KW"/>
</dbReference>
<comment type="caution">
    <text evidence="4">The sequence shown here is derived from an EMBL/GenBank/DDBJ whole genome shotgun (WGS) entry which is preliminary data.</text>
</comment>
<feature type="region of interest" description="Disordered" evidence="2">
    <location>
        <begin position="240"/>
        <end position="273"/>
    </location>
</feature>
<dbReference type="PANTHER" id="PTHR48081:SF8">
    <property type="entry name" value="ALPHA_BETA HYDROLASE FOLD-3 DOMAIN-CONTAINING PROTEIN-RELATED"/>
    <property type="match status" value="1"/>
</dbReference>
<dbReference type="Gene3D" id="3.40.50.1820">
    <property type="entry name" value="alpha/beta hydrolase"/>
    <property type="match status" value="1"/>
</dbReference>
<feature type="domain" description="Alpha/beta hydrolase fold-3" evidence="3">
    <location>
        <begin position="101"/>
        <end position="244"/>
    </location>
</feature>
<keyword evidence="1 4" id="KW-0378">Hydrolase</keyword>